<dbReference type="InterPro" id="IPR014229">
    <property type="entry name" value="Spore_YtfJ"/>
</dbReference>
<dbReference type="Proteomes" id="UP000824193">
    <property type="component" value="Unassembled WGS sequence"/>
</dbReference>
<dbReference type="NCBIfam" id="TIGR02874">
    <property type="entry name" value="spore_ytfJ"/>
    <property type="match status" value="1"/>
</dbReference>
<reference evidence="1" key="1">
    <citation type="journal article" date="2021" name="PeerJ">
        <title>Extensive microbial diversity within the chicken gut microbiome revealed by metagenomics and culture.</title>
        <authorList>
            <person name="Gilroy R."/>
            <person name="Ravi A."/>
            <person name="Getino M."/>
            <person name="Pursley I."/>
            <person name="Horton D.L."/>
            <person name="Alikhan N.F."/>
            <person name="Baker D."/>
            <person name="Gharbi K."/>
            <person name="Hall N."/>
            <person name="Watson M."/>
            <person name="Adriaenssens E.M."/>
            <person name="Foster-Nyarko E."/>
            <person name="Jarju S."/>
            <person name="Secka A."/>
            <person name="Antonio M."/>
            <person name="Oren A."/>
            <person name="Chaudhuri R.R."/>
            <person name="La Ragione R."/>
            <person name="Hildebrand F."/>
            <person name="Pallen M.J."/>
        </authorList>
    </citation>
    <scope>NUCLEOTIDE SEQUENCE</scope>
    <source>
        <strain evidence="1">2239</strain>
    </source>
</reference>
<protein>
    <submittedName>
        <fullName evidence="1">GerW family sporulation protein</fullName>
    </submittedName>
</protein>
<dbReference type="PANTHER" id="PTHR39162">
    <property type="entry name" value="GLL3345 PROTEIN"/>
    <property type="match status" value="1"/>
</dbReference>
<dbReference type="PIRSF" id="PIRSF021377">
    <property type="entry name" value="YtfJ"/>
    <property type="match status" value="1"/>
</dbReference>
<name>A0A9D1V5S9_9FIRM</name>
<evidence type="ECO:0000313" key="2">
    <source>
        <dbReference type="Proteomes" id="UP000824193"/>
    </source>
</evidence>
<evidence type="ECO:0000313" key="1">
    <source>
        <dbReference type="EMBL" id="HIX06314.1"/>
    </source>
</evidence>
<gene>
    <name evidence="1" type="primary">ytfJ</name>
    <name evidence="1" type="ORF">H9865_09530</name>
</gene>
<reference evidence="1" key="2">
    <citation type="submission" date="2021-04" db="EMBL/GenBank/DDBJ databases">
        <authorList>
            <person name="Gilroy R."/>
        </authorList>
    </citation>
    <scope>NUCLEOTIDE SEQUENCE</scope>
    <source>
        <strain evidence="1">2239</strain>
    </source>
</reference>
<dbReference type="AlphaFoldDB" id="A0A9D1V5S9"/>
<dbReference type="EMBL" id="DXFW01000033">
    <property type="protein sequence ID" value="HIX06314.1"/>
    <property type="molecule type" value="Genomic_DNA"/>
</dbReference>
<comment type="caution">
    <text evidence="1">The sequence shown here is derived from an EMBL/GenBank/DDBJ whole genome shotgun (WGS) entry which is preliminary data.</text>
</comment>
<sequence>MAERQLEGLMSVTLEKIKEMTGSNTIIGEPIRVDGATILPVSKVTFGFAGGGSDFGAKTTKELFGGGTGAGVSVTPVAFLIVKDGNVRTVQLADSSSTVDRALNMLPELVDKLSGMLGKKESADPAGETPQE</sequence>
<accession>A0A9D1V5S9</accession>
<dbReference type="PANTHER" id="PTHR39162:SF1">
    <property type="entry name" value="SPORULATION PROTEIN YTFJ"/>
    <property type="match status" value="1"/>
</dbReference>
<organism evidence="1 2">
    <name type="scientific">Candidatus Allofournierella pullicola</name>
    <dbReference type="NCBI Taxonomy" id="2838596"/>
    <lineage>
        <taxon>Bacteria</taxon>
        <taxon>Bacillati</taxon>
        <taxon>Bacillota</taxon>
        <taxon>Clostridia</taxon>
        <taxon>Eubacteriales</taxon>
        <taxon>Oscillospiraceae</taxon>
        <taxon>Allofournierella</taxon>
    </lineage>
</organism>
<dbReference type="Pfam" id="PF09579">
    <property type="entry name" value="Spore_YtfJ"/>
    <property type="match status" value="1"/>
</dbReference>
<proteinExistence type="predicted"/>